<keyword evidence="3" id="KW-1185">Reference proteome</keyword>
<accession>A0A392RDS0</accession>
<feature type="compositionally biased region" description="Basic and acidic residues" evidence="1">
    <location>
        <begin position="50"/>
        <end position="60"/>
    </location>
</feature>
<evidence type="ECO:0000313" key="2">
    <source>
        <dbReference type="EMBL" id="MCI33930.1"/>
    </source>
</evidence>
<dbReference type="Proteomes" id="UP000265520">
    <property type="component" value="Unassembled WGS sequence"/>
</dbReference>
<dbReference type="AlphaFoldDB" id="A0A392RDS0"/>
<evidence type="ECO:0000256" key="1">
    <source>
        <dbReference type="SAM" id="MobiDB-lite"/>
    </source>
</evidence>
<sequence>MTVSKYAAKFEDLCHFAPHYNTMEAEEDKFNKSRICDKDSKSKANYYKAANEKRGKDFGRGKPYGRGGKKPDEGGSSGGRGG</sequence>
<evidence type="ECO:0000313" key="3">
    <source>
        <dbReference type="Proteomes" id="UP000265520"/>
    </source>
</evidence>
<organism evidence="2 3">
    <name type="scientific">Trifolium medium</name>
    <dbReference type="NCBI Taxonomy" id="97028"/>
    <lineage>
        <taxon>Eukaryota</taxon>
        <taxon>Viridiplantae</taxon>
        <taxon>Streptophyta</taxon>
        <taxon>Embryophyta</taxon>
        <taxon>Tracheophyta</taxon>
        <taxon>Spermatophyta</taxon>
        <taxon>Magnoliopsida</taxon>
        <taxon>eudicotyledons</taxon>
        <taxon>Gunneridae</taxon>
        <taxon>Pentapetalae</taxon>
        <taxon>rosids</taxon>
        <taxon>fabids</taxon>
        <taxon>Fabales</taxon>
        <taxon>Fabaceae</taxon>
        <taxon>Papilionoideae</taxon>
        <taxon>50 kb inversion clade</taxon>
        <taxon>NPAAA clade</taxon>
        <taxon>Hologalegina</taxon>
        <taxon>IRL clade</taxon>
        <taxon>Trifolieae</taxon>
        <taxon>Trifolium</taxon>
    </lineage>
</organism>
<protein>
    <recommendedName>
        <fullName evidence="4">Cellular nucleic acid-binding protein</fullName>
    </recommendedName>
</protein>
<dbReference type="EMBL" id="LXQA010208684">
    <property type="protein sequence ID" value="MCI33930.1"/>
    <property type="molecule type" value="Genomic_DNA"/>
</dbReference>
<evidence type="ECO:0008006" key="4">
    <source>
        <dbReference type="Google" id="ProtNLM"/>
    </source>
</evidence>
<name>A0A392RDS0_9FABA</name>
<comment type="caution">
    <text evidence="2">The sequence shown here is derived from an EMBL/GenBank/DDBJ whole genome shotgun (WGS) entry which is preliminary data.</text>
</comment>
<reference evidence="2 3" key="1">
    <citation type="journal article" date="2018" name="Front. Plant Sci.">
        <title>Red Clover (Trifolium pratense) and Zigzag Clover (T. medium) - A Picture of Genomic Similarities and Differences.</title>
        <authorList>
            <person name="Dluhosova J."/>
            <person name="Istvanek J."/>
            <person name="Nedelnik J."/>
            <person name="Repkova J."/>
        </authorList>
    </citation>
    <scope>NUCLEOTIDE SEQUENCE [LARGE SCALE GENOMIC DNA]</scope>
    <source>
        <strain evidence="3">cv. 10/8</strain>
        <tissue evidence="2">Leaf</tissue>
    </source>
</reference>
<feature type="region of interest" description="Disordered" evidence="1">
    <location>
        <begin position="47"/>
        <end position="82"/>
    </location>
</feature>
<feature type="non-terminal residue" evidence="2">
    <location>
        <position position="82"/>
    </location>
</feature>
<proteinExistence type="predicted"/>